<evidence type="ECO:0000256" key="1">
    <source>
        <dbReference type="ARBA" id="ARBA00022553"/>
    </source>
</evidence>
<dbReference type="InterPro" id="IPR011006">
    <property type="entry name" value="CheY-like_superfamily"/>
</dbReference>
<dbReference type="InterPro" id="IPR050595">
    <property type="entry name" value="Bact_response_regulator"/>
</dbReference>
<evidence type="ECO:0000256" key="2">
    <source>
        <dbReference type="PROSITE-ProRule" id="PRU00169"/>
    </source>
</evidence>
<reference evidence="4 5" key="1">
    <citation type="submission" date="2018-06" db="EMBL/GenBank/DDBJ databases">
        <title>Whole Genome Sequence of an efficient microsymbiont, Rhizobium tropici.</title>
        <authorList>
            <person name="Srinivasan R."/>
            <person name="Singh H.V."/>
            <person name="Srivastava R."/>
            <person name="Kumari B."/>
            <person name="Radhakrishna A."/>
        </authorList>
    </citation>
    <scope>NUCLEOTIDE SEQUENCE [LARGE SCALE GENOMIC DNA]</scope>
    <source>
        <strain evidence="4 5">IGFRI Rhizo-19</strain>
    </source>
</reference>
<dbReference type="RefSeq" id="WP_112343447.1">
    <property type="nucleotide sequence ID" value="NZ_QMKK01000045.1"/>
</dbReference>
<dbReference type="AlphaFoldDB" id="A0A329YD54"/>
<protein>
    <recommendedName>
        <fullName evidence="3">Response regulatory domain-containing protein</fullName>
    </recommendedName>
</protein>
<sequence>MSIRPEISIVDDEATVRQAVGNLLRSFGFNVKSYASAEEFLSATDAASSACILADVRMGGMSGIDLFNLLRSRDIQTPVIFLTASSYDLVRAQVGPDVPLLQKPFDGEKLVSMINEAAPGVGDL</sequence>
<proteinExistence type="predicted"/>
<dbReference type="SMART" id="SM00448">
    <property type="entry name" value="REC"/>
    <property type="match status" value="1"/>
</dbReference>
<organism evidence="4 5">
    <name type="scientific">Rhizobium tropici</name>
    <dbReference type="NCBI Taxonomy" id="398"/>
    <lineage>
        <taxon>Bacteria</taxon>
        <taxon>Pseudomonadati</taxon>
        <taxon>Pseudomonadota</taxon>
        <taxon>Alphaproteobacteria</taxon>
        <taxon>Hyphomicrobiales</taxon>
        <taxon>Rhizobiaceae</taxon>
        <taxon>Rhizobium/Agrobacterium group</taxon>
        <taxon>Rhizobium</taxon>
    </lineage>
</organism>
<dbReference type="PROSITE" id="PS50110">
    <property type="entry name" value="RESPONSE_REGULATORY"/>
    <property type="match status" value="1"/>
</dbReference>
<comment type="caution">
    <text evidence="4">The sequence shown here is derived from an EMBL/GenBank/DDBJ whole genome shotgun (WGS) entry which is preliminary data.</text>
</comment>
<dbReference type="GO" id="GO:0000160">
    <property type="term" value="P:phosphorelay signal transduction system"/>
    <property type="evidence" value="ECO:0007669"/>
    <property type="project" value="InterPro"/>
</dbReference>
<dbReference type="InterPro" id="IPR001789">
    <property type="entry name" value="Sig_transdc_resp-reg_receiver"/>
</dbReference>
<feature type="domain" description="Response regulatory" evidence="3">
    <location>
        <begin position="6"/>
        <end position="118"/>
    </location>
</feature>
<evidence type="ECO:0000313" key="5">
    <source>
        <dbReference type="Proteomes" id="UP000251205"/>
    </source>
</evidence>
<dbReference type="PANTHER" id="PTHR44591:SF25">
    <property type="entry name" value="CHEMOTAXIS TWO-COMPONENT RESPONSE REGULATOR"/>
    <property type="match status" value="1"/>
</dbReference>
<dbReference type="Gene3D" id="3.40.50.2300">
    <property type="match status" value="1"/>
</dbReference>
<dbReference type="OrthoDB" id="9782655at2"/>
<dbReference type="Pfam" id="PF00072">
    <property type="entry name" value="Response_reg"/>
    <property type="match status" value="1"/>
</dbReference>
<dbReference type="PANTHER" id="PTHR44591">
    <property type="entry name" value="STRESS RESPONSE REGULATOR PROTEIN 1"/>
    <property type="match status" value="1"/>
</dbReference>
<name>A0A329YD54_RHITR</name>
<accession>A0A329YD54</accession>
<keyword evidence="1 2" id="KW-0597">Phosphoprotein</keyword>
<dbReference type="Proteomes" id="UP000251205">
    <property type="component" value="Unassembled WGS sequence"/>
</dbReference>
<evidence type="ECO:0000313" key="4">
    <source>
        <dbReference type="EMBL" id="RAX39772.1"/>
    </source>
</evidence>
<feature type="modified residue" description="4-aspartylphosphate" evidence="2">
    <location>
        <position position="55"/>
    </location>
</feature>
<dbReference type="EMBL" id="QMKK01000045">
    <property type="protein sequence ID" value="RAX39772.1"/>
    <property type="molecule type" value="Genomic_DNA"/>
</dbReference>
<evidence type="ECO:0000259" key="3">
    <source>
        <dbReference type="PROSITE" id="PS50110"/>
    </source>
</evidence>
<gene>
    <name evidence="4" type="ORF">DQ393_19810</name>
</gene>
<dbReference type="SUPFAM" id="SSF52172">
    <property type="entry name" value="CheY-like"/>
    <property type="match status" value="1"/>
</dbReference>